<keyword evidence="1" id="KW-1185">Reference proteome</keyword>
<dbReference type="GeneID" id="112468001"/>
<protein>
    <submittedName>
        <fullName evidence="2">Uncharacterized protein LOC112468001</fullName>
    </submittedName>
</protein>
<accession>A0A6J1RJ04</accession>
<dbReference type="Proteomes" id="UP000504618">
    <property type="component" value="Unplaced"/>
</dbReference>
<evidence type="ECO:0000313" key="2">
    <source>
        <dbReference type="RefSeq" id="XP_024892760.1"/>
    </source>
</evidence>
<dbReference type="RefSeq" id="XP_024892760.1">
    <property type="nucleotide sequence ID" value="XM_025036992.1"/>
</dbReference>
<gene>
    <name evidence="2" type="primary">LOC112468001</name>
</gene>
<name>A0A6J1RJ04_9HYME</name>
<evidence type="ECO:0000313" key="1">
    <source>
        <dbReference type="Proteomes" id="UP000504618"/>
    </source>
</evidence>
<reference evidence="2" key="1">
    <citation type="submission" date="2025-08" db="UniProtKB">
        <authorList>
            <consortium name="RefSeq"/>
        </authorList>
    </citation>
    <scope>IDENTIFICATION</scope>
    <source>
        <tissue evidence="2">Whole body</tissue>
    </source>
</reference>
<dbReference type="AlphaFoldDB" id="A0A6J1RJ04"/>
<proteinExistence type="predicted"/>
<sequence length="123" mass="14193">MSLSGRCWNVTKAYIPLEKRKSLSLTDQDSAEKQIRIMAIQMWRSRNDPTDSSEEDENIYTGAKKEQTVSSPFLPSYIKSYSETQIKSTIVDHTWKVDQLPKFMCLPNMSMIKSPPFPDRDVV</sequence>
<organism evidence="1 2">
    <name type="scientific">Temnothorax curvispinosus</name>
    <dbReference type="NCBI Taxonomy" id="300111"/>
    <lineage>
        <taxon>Eukaryota</taxon>
        <taxon>Metazoa</taxon>
        <taxon>Ecdysozoa</taxon>
        <taxon>Arthropoda</taxon>
        <taxon>Hexapoda</taxon>
        <taxon>Insecta</taxon>
        <taxon>Pterygota</taxon>
        <taxon>Neoptera</taxon>
        <taxon>Endopterygota</taxon>
        <taxon>Hymenoptera</taxon>
        <taxon>Apocrita</taxon>
        <taxon>Aculeata</taxon>
        <taxon>Formicoidea</taxon>
        <taxon>Formicidae</taxon>
        <taxon>Myrmicinae</taxon>
        <taxon>Temnothorax</taxon>
    </lineage>
</organism>